<feature type="signal peptide" evidence="1">
    <location>
        <begin position="1"/>
        <end position="26"/>
    </location>
</feature>
<evidence type="ECO:0000313" key="3">
    <source>
        <dbReference type="Proteomes" id="UP001597510"/>
    </source>
</evidence>
<dbReference type="EMBL" id="JBHULC010000018">
    <property type="protein sequence ID" value="MFD2522281.1"/>
    <property type="molecule type" value="Genomic_DNA"/>
</dbReference>
<proteinExistence type="predicted"/>
<reference evidence="3" key="1">
    <citation type="journal article" date="2019" name="Int. J. Syst. Evol. Microbiol.">
        <title>The Global Catalogue of Microorganisms (GCM) 10K type strain sequencing project: providing services to taxonomists for standard genome sequencing and annotation.</title>
        <authorList>
            <consortium name="The Broad Institute Genomics Platform"/>
            <consortium name="The Broad Institute Genome Sequencing Center for Infectious Disease"/>
            <person name="Wu L."/>
            <person name="Ma J."/>
        </authorList>
    </citation>
    <scope>NUCLEOTIDE SEQUENCE [LARGE SCALE GENOMIC DNA]</scope>
    <source>
        <strain evidence="3">KCTC 52344</strain>
    </source>
</reference>
<sequence>MKIKTILSFTLYGLAALTFSSCTKHANPLDYTQKQLIFGSGGGFANQVNEYRLLENKRLYFRKNNDSTFTSLGRQKAKIVKGLFKESDVLFQETMTFNEPGNMYYFVRLQKDNQIQSVVWGRPNTEAPEKAKDLHKHLMNLVPLN</sequence>
<evidence type="ECO:0000313" key="2">
    <source>
        <dbReference type="EMBL" id="MFD2522281.1"/>
    </source>
</evidence>
<comment type="caution">
    <text evidence="2">The sequence shown here is derived from an EMBL/GenBank/DDBJ whole genome shotgun (WGS) entry which is preliminary data.</text>
</comment>
<dbReference type="Proteomes" id="UP001597510">
    <property type="component" value="Unassembled WGS sequence"/>
</dbReference>
<accession>A0ABW5J889</accession>
<keyword evidence="3" id="KW-1185">Reference proteome</keyword>
<protein>
    <submittedName>
        <fullName evidence="2">Uncharacterized protein</fullName>
    </submittedName>
</protein>
<feature type="chain" id="PRO_5045772887" evidence="1">
    <location>
        <begin position="27"/>
        <end position="145"/>
    </location>
</feature>
<organism evidence="2 3">
    <name type="scientific">Emticicia soli</name>
    <dbReference type="NCBI Taxonomy" id="2027878"/>
    <lineage>
        <taxon>Bacteria</taxon>
        <taxon>Pseudomonadati</taxon>
        <taxon>Bacteroidota</taxon>
        <taxon>Cytophagia</taxon>
        <taxon>Cytophagales</taxon>
        <taxon>Leadbetterellaceae</taxon>
        <taxon>Emticicia</taxon>
    </lineage>
</organism>
<gene>
    <name evidence="2" type="ORF">ACFSR2_15400</name>
</gene>
<dbReference type="PROSITE" id="PS51257">
    <property type="entry name" value="PROKAR_LIPOPROTEIN"/>
    <property type="match status" value="1"/>
</dbReference>
<keyword evidence="1" id="KW-0732">Signal</keyword>
<dbReference type="RefSeq" id="WP_340234411.1">
    <property type="nucleotide sequence ID" value="NZ_JBBEWC010000002.1"/>
</dbReference>
<evidence type="ECO:0000256" key="1">
    <source>
        <dbReference type="SAM" id="SignalP"/>
    </source>
</evidence>
<name>A0ABW5J889_9BACT</name>